<accession>A0A1N7F3F6</accession>
<organism evidence="4 5">
    <name type="scientific">Microbispora rosea</name>
    <dbReference type="NCBI Taxonomy" id="58117"/>
    <lineage>
        <taxon>Bacteria</taxon>
        <taxon>Bacillati</taxon>
        <taxon>Actinomycetota</taxon>
        <taxon>Actinomycetes</taxon>
        <taxon>Streptosporangiales</taxon>
        <taxon>Streptosporangiaceae</taxon>
        <taxon>Microbispora</taxon>
    </lineage>
</organism>
<evidence type="ECO:0000313" key="5">
    <source>
        <dbReference type="Proteomes" id="UP000186096"/>
    </source>
</evidence>
<sequence length="121" mass="13124">MLRIQTTSSEAGIRMAVHGDLDVSAVPELRAYLRQVLGTRRPGHVEVDLAGVGFLDCAGARSLLWADARVREQGGRATFVRPTPPVLRLLRLLGFDSTLTIRTASHVPLPQPTAQAHPLPD</sequence>
<proteinExistence type="inferred from homology"/>
<reference evidence="5" key="1">
    <citation type="submission" date="2017-01" db="EMBL/GenBank/DDBJ databases">
        <authorList>
            <person name="Varghese N."/>
            <person name="Submissions S."/>
        </authorList>
    </citation>
    <scope>NUCLEOTIDE SEQUENCE [LARGE SCALE GENOMIC DNA]</scope>
    <source>
        <strain evidence="5">ATCC 12950</strain>
    </source>
</reference>
<dbReference type="Pfam" id="PF13466">
    <property type="entry name" value="STAS_2"/>
    <property type="match status" value="1"/>
</dbReference>
<dbReference type="InterPro" id="IPR058548">
    <property type="entry name" value="MlaB-like_STAS"/>
</dbReference>
<name>A0A1N7F3F6_9ACTN</name>
<dbReference type="CDD" id="cd07043">
    <property type="entry name" value="STAS_anti-anti-sigma_factors"/>
    <property type="match status" value="1"/>
</dbReference>
<dbReference type="GO" id="GO:0043856">
    <property type="term" value="F:anti-sigma factor antagonist activity"/>
    <property type="evidence" value="ECO:0007669"/>
    <property type="project" value="InterPro"/>
</dbReference>
<evidence type="ECO:0000256" key="1">
    <source>
        <dbReference type="ARBA" id="ARBA00009013"/>
    </source>
</evidence>
<evidence type="ECO:0000256" key="2">
    <source>
        <dbReference type="RuleBase" id="RU003749"/>
    </source>
</evidence>
<dbReference type="PROSITE" id="PS50801">
    <property type="entry name" value="STAS"/>
    <property type="match status" value="1"/>
</dbReference>
<dbReference type="OrthoDB" id="4833278at2"/>
<evidence type="ECO:0000259" key="3">
    <source>
        <dbReference type="PROSITE" id="PS50801"/>
    </source>
</evidence>
<dbReference type="NCBIfam" id="TIGR00377">
    <property type="entry name" value="ant_ant_sig"/>
    <property type="match status" value="1"/>
</dbReference>
<dbReference type="InterPro" id="IPR003658">
    <property type="entry name" value="Anti-sigma_ant"/>
</dbReference>
<protein>
    <recommendedName>
        <fullName evidence="2">Anti-sigma factor antagonist</fullName>
    </recommendedName>
</protein>
<comment type="similarity">
    <text evidence="1 2">Belongs to the anti-sigma-factor antagonist family.</text>
</comment>
<dbReference type="Gene3D" id="3.30.750.24">
    <property type="entry name" value="STAS domain"/>
    <property type="match status" value="1"/>
</dbReference>
<dbReference type="RefSeq" id="WP_076438695.1">
    <property type="nucleotide sequence ID" value="NZ_FTNI01000020.1"/>
</dbReference>
<dbReference type="PANTHER" id="PTHR33495:SF2">
    <property type="entry name" value="ANTI-SIGMA FACTOR ANTAGONIST TM_1081-RELATED"/>
    <property type="match status" value="1"/>
</dbReference>
<dbReference type="EMBL" id="FTNI01000020">
    <property type="protein sequence ID" value="SIR94824.1"/>
    <property type="molecule type" value="Genomic_DNA"/>
</dbReference>
<dbReference type="SUPFAM" id="SSF52091">
    <property type="entry name" value="SpoIIaa-like"/>
    <property type="match status" value="1"/>
</dbReference>
<dbReference type="STRING" id="58117.SAMN05421833_120105"/>
<dbReference type="AlphaFoldDB" id="A0A1N7F3F6"/>
<feature type="domain" description="STAS" evidence="3">
    <location>
        <begin position="2"/>
        <end position="99"/>
    </location>
</feature>
<gene>
    <name evidence="4" type="ORF">SAMN05421833_120105</name>
</gene>
<dbReference type="PANTHER" id="PTHR33495">
    <property type="entry name" value="ANTI-SIGMA FACTOR ANTAGONIST TM_1081-RELATED-RELATED"/>
    <property type="match status" value="1"/>
</dbReference>
<keyword evidence="5" id="KW-1185">Reference proteome</keyword>
<dbReference type="Proteomes" id="UP000186096">
    <property type="component" value="Unassembled WGS sequence"/>
</dbReference>
<evidence type="ECO:0000313" key="4">
    <source>
        <dbReference type="EMBL" id="SIR94824.1"/>
    </source>
</evidence>
<dbReference type="InterPro" id="IPR002645">
    <property type="entry name" value="STAS_dom"/>
</dbReference>
<dbReference type="InterPro" id="IPR036513">
    <property type="entry name" value="STAS_dom_sf"/>
</dbReference>